<dbReference type="AlphaFoldDB" id="A0A0F9A3A0"/>
<gene>
    <name evidence="7" type="ORF">LCGC14_2701280</name>
</gene>
<dbReference type="InterPro" id="IPR011701">
    <property type="entry name" value="MFS"/>
</dbReference>
<keyword evidence="2 5" id="KW-0812">Transmembrane</keyword>
<feature type="non-terminal residue" evidence="7">
    <location>
        <position position="165"/>
    </location>
</feature>
<dbReference type="EMBL" id="LAZR01048140">
    <property type="protein sequence ID" value="KKK92605.1"/>
    <property type="molecule type" value="Genomic_DNA"/>
</dbReference>
<dbReference type="InterPro" id="IPR020846">
    <property type="entry name" value="MFS_dom"/>
</dbReference>
<feature type="transmembrane region" description="Helical" evidence="5">
    <location>
        <begin position="73"/>
        <end position="94"/>
    </location>
</feature>
<evidence type="ECO:0000256" key="5">
    <source>
        <dbReference type="SAM" id="Phobius"/>
    </source>
</evidence>
<dbReference type="PANTHER" id="PTHR42718">
    <property type="entry name" value="MAJOR FACILITATOR SUPERFAMILY MULTIDRUG TRANSPORTER MFSC"/>
    <property type="match status" value="1"/>
</dbReference>
<dbReference type="SUPFAM" id="SSF103473">
    <property type="entry name" value="MFS general substrate transporter"/>
    <property type="match status" value="1"/>
</dbReference>
<feature type="transmembrane region" description="Helical" evidence="5">
    <location>
        <begin position="20"/>
        <end position="37"/>
    </location>
</feature>
<sequence>MLPLEMFAERNFSVGNLSTLTLYAGLGAAFFFIIIFVQQVSGYNALEAGLALMPVTIMMLALSQRFGALADRFGPRLFMGAGPLLAGAGLLLLVRTDAEVDYVSSLLPAMLLFGLGLAITVAPLTATVLGGANERHAGIASGVNNAVARVAGLLAIAAVGAVVAD</sequence>
<dbReference type="InterPro" id="IPR036259">
    <property type="entry name" value="MFS_trans_sf"/>
</dbReference>
<feature type="transmembrane region" description="Helical" evidence="5">
    <location>
        <begin position="146"/>
        <end position="164"/>
    </location>
</feature>
<proteinExistence type="predicted"/>
<evidence type="ECO:0000256" key="3">
    <source>
        <dbReference type="ARBA" id="ARBA00022989"/>
    </source>
</evidence>
<dbReference type="GO" id="GO:0022857">
    <property type="term" value="F:transmembrane transporter activity"/>
    <property type="evidence" value="ECO:0007669"/>
    <property type="project" value="InterPro"/>
</dbReference>
<accession>A0A0F9A3A0</accession>
<comment type="subcellular location">
    <subcellularLocation>
        <location evidence="1">Membrane</location>
        <topology evidence="1">Multi-pass membrane protein</topology>
    </subcellularLocation>
</comment>
<organism evidence="7">
    <name type="scientific">marine sediment metagenome</name>
    <dbReference type="NCBI Taxonomy" id="412755"/>
    <lineage>
        <taxon>unclassified sequences</taxon>
        <taxon>metagenomes</taxon>
        <taxon>ecological metagenomes</taxon>
    </lineage>
</organism>
<protein>
    <recommendedName>
        <fullName evidence="6">Major facilitator superfamily (MFS) profile domain-containing protein</fullName>
    </recommendedName>
</protein>
<feature type="transmembrane region" description="Helical" evidence="5">
    <location>
        <begin position="49"/>
        <end position="67"/>
    </location>
</feature>
<keyword evidence="4 5" id="KW-0472">Membrane</keyword>
<name>A0A0F9A3A0_9ZZZZ</name>
<dbReference type="PROSITE" id="PS50850">
    <property type="entry name" value="MFS"/>
    <property type="match status" value="1"/>
</dbReference>
<evidence type="ECO:0000256" key="1">
    <source>
        <dbReference type="ARBA" id="ARBA00004141"/>
    </source>
</evidence>
<evidence type="ECO:0000256" key="2">
    <source>
        <dbReference type="ARBA" id="ARBA00022692"/>
    </source>
</evidence>
<evidence type="ECO:0000259" key="6">
    <source>
        <dbReference type="PROSITE" id="PS50850"/>
    </source>
</evidence>
<evidence type="ECO:0000256" key="4">
    <source>
        <dbReference type="ARBA" id="ARBA00023136"/>
    </source>
</evidence>
<feature type="domain" description="Major facilitator superfamily (MFS) profile" evidence="6">
    <location>
        <begin position="1"/>
        <end position="165"/>
    </location>
</feature>
<dbReference type="Pfam" id="PF07690">
    <property type="entry name" value="MFS_1"/>
    <property type="match status" value="1"/>
</dbReference>
<evidence type="ECO:0000313" key="7">
    <source>
        <dbReference type="EMBL" id="KKK92605.1"/>
    </source>
</evidence>
<keyword evidence="3 5" id="KW-1133">Transmembrane helix</keyword>
<dbReference type="Gene3D" id="1.20.1250.20">
    <property type="entry name" value="MFS general substrate transporter like domains"/>
    <property type="match status" value="1"/>
</dbReference>
<feature type="transmembrane region" description="Helical" evidence="5">
    <location>
        <begin position="106"/>
        <end position="126"/>
    </location>
</feature>
<dbReference type="GO" id="GO:0016020">
    <property type="term" value="C:membrane"/>
    <property type="evidence" value="ECO:0007669"/>
    <property type="project" value="UniProtKB-SubCell"/>
</dbReference>
<reference evidence="7" key="1">
    <citation type="journal article" date="2015" name="Nature">
        <title>Complex archaea that bridge the gap between prokaryotes and eukaryotes.</title>
        <authorList>
            <person name="Spang A."/>
            <person name="Saw J.H."/>
            <person name="Jorgensen S.L."/>
            <person name="Zaremba-Niedzwiedzka K."/>
            <person name="Martijn J."/>
            <person name="Lind A.E."/>
            <person name="van Eijk R."/>
            <person name="Schleper C."/>
            <person name="Guy L."/>
            <person name="Ettema T.J."/>
        </authorList>
    </citation>
    <scope>NUCLEOTIDE SEQUENCE</scope>
</reference>
<dbReference type="PANTHER" id="PTHR42718:SF42">
    <property type="entry name" value="EXPORT PROTEIN"/>
    <property type="match status" value="1"/>
</dbReference>
<comment type="caution">
    <text evidence="7">The sequence shown here is derived from an EMBL/GenBank/DDBJ whole genome shotgun (WGS) entry which is preliminary data.</text>
</comment>